<dbReference type="HOGENOM" id="CLU_067337_0_0_11"/>
<feature type="domain" description="DUF8094" evidence="1">
    <location>
        <begin position="35"/>
        <end position="309"/>
    </location>
</feature>
<evidence type="ECO:0000259" key="1">
    <source>
        <dbReference type="Pfam" id="PF26366"/>
    </source>
</evidence>
<dbReference type="EMBL" id="ACLF03000006">
    <property type="protein sequence ID" value="EFQ83046.1"/>
    <property type="molecule type" value="Genomic_DNA"/>
</dbReference>
<evidence type="ECO:0000313" key="2">
    <source>
        <dbReference type="EMBL" id="EFQ83046.1"/>
    </source>
</evidence>
<dbReference type="RefSeq" id="WP_007077347.1">
    <property type="nucleotide sequence ID" value="NZ_CM001024.1"/>
</dbReference>
<dbReference type="Proteomes" id="UP000003111">
    <property type="component" value="Unassembled WGS sequence"/>
</dbReference>
<dbReference type="OrthoDB" id="3510378at2"/>
<dbReference type="AlphaFoldDB" id="E2SCU3"/>
<keyword evidence="3" id="KW-1185">Reference proteome</keyword>
<comment type="caution">
    <text evidence="2">The sequence shown here is derived from an EMBL/GenBank/DDBJ whole genome shotgun (WGS) entry which is preliminary data.</text>
</comment>
<name>E2SCU3_9ACTN</name>
<protein>
    <recommendedName>
        <fullName evidence="1">DUF8094 domain-containing protein</fullName>
    </recommendedName>
</protein>
<reference evidence="2" key="1">
    <citation type="submission" date="2010-08" db="EMBL/GenBank/DDBJ databases">
        <authorList>
            <person name="Muzny D."/>
            <person name="Qin X."/>
            <person name="Buhay C."/>
            <person name="Dugan-Rocha S."/>
            <person name="Ding Y."/>
            <person name="Chen G."/>
            <person name="Hawes A."/>
            <person name="Holder M."/>
            <person name="Jhangiani S."/>
            <person name="Johnson A."/>
            <person name="Khan Z."/>
            <person name="Li Z."/>
            <person name="Liu W."/>
            <person name="Liu X."/>
            <person name="Perez L."/>
            <person name="Shen H."/>
            <person name="Wang Q."/>
            <person name="Watt J."/>
            <person name="Xi L."/>
            <person name="Xin Y."/>
            <person name="Zhou J."/>
            <person name="Deng J."/>
            <person name="Jiang H."/>
            <person name="Liu Y."/>
            <person name="Qu J."/>
            <person name="Song X.-Z."/>
            <person name="Zhang L."/>
            <person name="Villasana D."/>
            <person name="Johnson A."/>
            <person name="Liu J."/>
            <person name="Liyanage D."/>
            <person name="Lorensuhewa L."/>
            <person name="Robinson T."/>
            <person name="Song A."/>
            <person name="Song B.-B."/>
            <person name="Dinh H."/>
            <person name="Thornton R."/>
            <person name="Coyle M."/>
            <person name="Francisco L."/>
            <person name="Jackson L."/>
            <person name="Javaid M."/>
            <person name="Korchina V."/>
            <person name="Kovar C."/>
            <person name="Mata R."/>
            <person name="Mathew T."/>
            <person name="Ngo R."/>
            <person name="Nguyen L."/>
            <person name="Nguyen N."/>
            <person name="Okwuonu G."/>
            <person name="Ongeri F."/>
            <person name="Pham C."/>
            <person name="Simmons D."/>
            <person name="Wilczek-Boney K."/>
            <person name="Hale W."/>
            <person name="Jakkamsetti A."/>
            <person name="Pham P."/>
            <person name="Ruth R."/>
            <person name="San Lucas F."/>
            <person name="Warren J."/>
            <person name="Zhang J."/>
            <person name="Zhao Z."/>
            <person name="Zhou C."/>
            <person name="Zhu D."/>
            <person name="Lee S."/>
            <person name="Bess C."/>
            <person name="Blankenburg K."/>
            <person name="Forbes L."/>
            <person name="Fu Q."/>
            <person name="Gubbala S."/>
            <person name="Hirani K."/>
            <person name="Jayaseelan J.C."/>
            <person name="Lara F."/>
            <person name="Munidasa M."/>
            <person name="Palculict T."/>
            <person name="Patil S."/>
            <person name="Pu L.-L."/>
            <person name="Saada N."/>
            <person name="Tang L."/>
            <person name="Weissenberger G."/>
            <person name="Zhu Y."/>
            <person name="Hemphill L."/>
            <person name="Shang Y."/>
            <person name="Youmans B."/>
            <person name="Ayvaz T."/>
            <person name="Ross M."/>
            <person name="Santibanez J."/>
            <person name="Aqrawi P."/>
            <person name="Gross S."/>
            <person name="Joshi V."/>
            <person name="Fowler G."/>
            <person name="Nazareth L."/>
            <person name="Reid J."/>
            <person name="Worley K."/>
            <person name="Petrosino J."/>
            <person name="Highlander S."/>
            <person name="Gibbs R."/>
        </authorList>
    </citation>
    <scope>NUCLEOTIDE SEQUENCE [LARGE SCALE GENOMIC DNA]</scope>
    <source>
        <strain evidence="2">DSM 15272</strain>
    </source>
</reference>
<proteinExistence type="predicted"/>
<organism evidence="2 3">
    <name type="scientific">Aeromicrobium marinum DSM 15272</name>
    <dbReference type="NCBI Taxonomy" id="585531"/>
    <lineage>
        <taxon>Bacteria</taxon>
        <taxon>Bacillati</taxon>
        <taxon>Actinomycetota</taxon>
        <taxon>Actinomycetes</taxon>
        <taxon>Propionibacteriales</taxon>
        <taxon>Nocardioidaceae</taxon>
        <taxon>Aeromicrobium</taxon>
    </lineage>
</organism>
<dbReference type="InterPro" id="IPR058407">
    <property type="entry name" value="DUF8094"/>
</dbReference>
<accession>E2SCU3</accession>
<gene>
    <name evidence="2" type="ORF">HMPREF0063_12255</name>
</gene>
<dbReference type="Pfam" id="PF26366">
    <property type="entry name" value="DUF8094"/>
    <property type="match status" value="1"/>
</dbReference>
<evidence type="ECO:0000313" key="3">
    <source>
        <dbReference type="Proteomes" id="UP000003111"/>
    </source>
</evidence>
<sequence length="318" mass="33976">MNRRALRPVAGLLVVAVLAAGCTIPRERSAVEVNKPAVTADRAQEIFDRYREVRNAAIGLLDPRPLSIVESGAVLAIDTGSFEVAQQLSTDRAEIGPIEVRRVLTPVFSEYPLWFVAVVREADADVQRVQVFERTRAVDPWLLVATPEVVADAELPSIRTGGEGVAVTVDPANGRGLAASPQDAAVAYAETLAGLDPDSDGTDDDFVLQMRRLADQNASLDGVDFEQSWAAEDVRFVLRTSDGGALAFVTLARDDTYRVPAGLSVRWPEGSAQAAFLDEGITGSGTLQYRHQVLLQLPPGDGAPRAIGQFGGFVGLAD</sequence>
<dbReference type="PROSITE" id="PS51257">
    <property type="entry name" value="PROKAR_LIPOPROTEIN"/>
    <property type="match status" value="1"/>
</dbReference>